<accession>A0A934RQX6</accession>
<gene>
    <name evidence="2" type="ORF">JIN78_14695</name>
</gene>
<evidence type="ECO:0000313" key="2">
    <source>
        <dbReference type="EMBL" id="MBK1835315.1"/>
    </source>
</evidence>
<evidence type="ECO:0000256" key="1">
    <source>
        <dbReference type="SAM" id="Coils"/>
    </source>
</evidence>
<feature type="coiled-coil region" evidence="1">
    <location>
        <begin position="30"/>
        <end position="107"/>
    </location>
</feature>
<organism evidence="2 3">
    <name type="scientific">Roseibacillus ishigakijimensis</name>
    <dbReference type="NCBI Taxonomy" id="454146"/>
    <lineage>
        <taxon>Bacteria</taxon>
        <taxon>Pseudomonadati</taxon>
        <taxon>Verrucomicrobiota</taxon>
        <taxon>Verrucomicrobiia</taxon>
        <taxon>Verrucomicrobiales</taxon>
        <taxon>Verrucomicrobiaceae</taxon>
        <taxon>Roseibacillus</taxon>
    </lineage>
</organism>
<comment type="caution">
    <text evidence="2">The sequence shown here is derived from an EMBL/GenBank/DDBJ whole genome shotgun (WGS) entry which is preliminary data.</text>
</comment>
<reference evidence="2" key="1">
    <citation type="submission" date="2021-01" db="EMBL/GenBank/DDBJ databases">
        <title>Modified the classification status of verrucomicrobia.</title>
        <authorList>
            <person name="Feng X."/>
        </authorList>
    </citation>
    <scope>NUCLEOTIDE SEQUENCE</scope>
    <source>
        <strain evidence="2">KCTC 12986</strain>
    </source>
</reference>
<evidence type="ECO:0000313" key="3">
    <source>
        <dbReference type="Proteomes" id="UP000604083"/>
    </source>
</evidence>
<proteinExistence type="predicted"/>
<name>A0A934RQX6_9BACT</name>
<sequence length="238" mass="26284">MNSTNILLGTTGLLLVVALVFSFNKMNQDEDESADKIAALARELERLEAEKNELEQRRSPGIIFQTSPVAAKATPELDESEEANQRFAAIQNQIEALTNENAALRDDLAQINEPAEEPELNLEALAEETEEPEVTAVNQSLIERRARLIRDAILQATVMGWDRDEWLAVIEGTEQANFRVGDVLALRRNDGILCTFDITRQEGNQSIAVLKGNLGVEPPEIVPGDELIIPPAFDGQLD</sequence>
<dbReference type="Proteomes" id="UP000604083">
    <property type="component" value="Unassembled WGS sequence"/>
</dbReference>
<dbReference type="AlphaFoldDB" id="A0A934RQX6"/>
<protein>
    <submittedName>
        <fullName evidence="2">Uncharacterized protein</fullName>
    </submittedName>
</protein>
<dbReference type="EMBL" id="JAENIO010000048">
    <property type="protein sequence ID" value="MBK1835315.1"/>
    <property type="molecule type" value="Genomic_DNA"/>
</dbReference>
<dbReference type="RefSeq" id="WP_200392751.1">
    <property type="nucleotide sequence ID" value="NZ_JAENIO010000048.1"/>
</dbReference>
<keyword evidence="3" id="KW-1185">Reference proteome</keyword>
<keyword evidence="1" id="KW-0175">Coiled coil</keyword>